<dbReference type="InterPro" id="IPR020449">
    <property type="entry name" value="Tscrpt_reg_AraC-type_HTH"/>
</dbReference>
<evidence type="ECO:0000313" key="6">
    <source>
        <dbReference type="Proteomes" id="UP000322362"/>
    </source>
</evidence>
<dbReference type="InterPro" id="IPR009057">
    <property type="entry name" value="Homeodomain-like_sf"/>
</dbReference>
<dbReference type="PROSITE" id="PS01124">
    <property type="entry name" value="HTH_ARAC_FAMILY_2"/>
    <property type="match status" value="1"/>
</dbReference>
<dbReference type="PRINTS" id="PR00032">
    <property type="entry name" value="HTHARAC"/>
</dbReference>
<keyword evidence="3" id="KW-0804">Transcription</keyword>
<evidence type="ECO:0000259" key="4">
    <source>
        <dbReference type="PROSITE" id="PS01124"/>
    </source>
</evidence>
<dbReference type="AlphaFoldDB" id="A0A5D4HBH9"/>
<sequence length="332" mass="38863">MKKSMHLGLHEYFNEVDSPAYLTKIERSIAMRHAEETYWKHQGEEAILQEFDGLQGYLYFIDIVLDDERHIPFEIDHPDLHILYVLSDSGPVKFYDQDAQLLSKLANHRAQYLYLPPEDYHITLPPGRSTIFGFYFRASIFREGNDSKYTFLHPLLDAYRNQSPFPKCSIDFQVGPITELYIETLCRNLVAKQLHNESFILERLIQLIELSKQKIHKEYDYEDTCKNLIYKHINTIKAYVDIYGQNFSLQEVAEKMGFSESHMSHILKRQTGTTAKQYKDRFVVERCRKELKAYALLGDAAERCGFSSVASFSKFFKKHTGETPSAFRNRPI</sequence>
<reference evidence="5 6" key="1">
    <citation type="submission" date="2019-08" db="EMBL/GenBank/DDBJ databases">
        <title>Phlebobacter frassis gen. nov. sp. nov., a new member of family Sphingobacteriaceae isolated from sand fly rearing media.</title>
        <authorList>
            <person name="Kakumanu M.L."/>
            <person name="Marayati B.F."/>
            <person name="Wada-Katsumata A."/>
            <person name="Wasserberg G."/>
            <person name="Schal C."/>
            <person name="Apperson C.S."/>
            <person name="Ponnusamy L."/>
        </authorList>
    </citation>
    <scope>NUCLEOTIDE SEQUENCE [LARGE SCALE GENOMIC DNA]</scope>
    <source>
        <strain evidence="5 6">SSI9</strain>
    </source>
</reference>
<dbReference type="Gene3D" id="1.10.10.60">
    <property type="entry name" value="Homeodomain-like"/>
    <property type="match status" value="2"/>
</dbReference>
<evidence type="ECO:0000313" key="5">
    <source>
        <dbReference type="EMBL" id="TYR36170.1"/>
    </source>
</evidence>
<dbReference type="PANTHER" id="PTHR43280">
    <property type="entry name" value="ARAC-FAMILY TRANSCRIPTIONAL REGULATOR"/>
    <property type="match status" value="1"/>
</dbReference>
<dbReference type="GO" id="GO:0043565">
    <property type="term" value="F:sequence-specific DNA binding"/>
    <property type="evidence" value="ECO:0007669"/>
    <property type="project" value="InterPro"/>
</dbReference>
<feature type="domain" description="HTH araC/xylS-type" evidence="4">
    <location>
        <begin position="234"/>
        <end position="330"/>
    </location>
</feature>
<dbReference type="InterPro" id="IPR018060">
    <property type="entry name" value="HTH_AraC"/>
</dbReference>
<evidence type="ECO:0000256" key="2">
    <source>
        <dbReference type="ARBA" id="ARBA00023125"/>
    </source>
</evidence>
<dbReference type="GO" id="GO:0003700">
    <property type="term" value="F:DNA-binding transcription factor activity"/>
    <property type="evidence" value="ECO:0007669"/>
    <property type="project" value="InterPro"/>
</dbReference>
<name>A0A5D4HBH9_9SPHI</name>
<dbReference type="RefSeq" id="WP_148919022.1">
    <property type="nucleotide sequence ID" value="NZ_VTAV01000005.1"/>
</dbReference>
<dbReference type="Pfam" id="PF12833">
    <property type="entry name" value="HTH_18"/>
    <property type="match status" value="1"/>
</dbReference>
<keyword evidence="1" id="KW-0805">Transcription regulation</keyword>
<keyword evidence="2" id="KW-0238">DNA-binding</keyword>
<protein>
    <submittedName>
        <fullName evidence="5">AraC family transcriptional regulator</fullName>
    </submittedName>
</protein>
<comment type="caution">
    <text evidence="5">The sequence shown here is derived from an EMBL/GenBank/DDBJ whole genome shotgun (WGS) entry which is preliminary data.</text>
</comment>
<evidence type="ECO:0000256" key="3">
    <source>
        <dbReference type="ARBA" id="ARBA00023163"/>
    </source>
</evidence>
<dbReference type="PANTHER" id="PTHR43280:SF2">
    <property type="entry name" value="HTH-TYPE TRANSCRIPTIONAL REGULATOR EXSA"/>
    <property type="match status" value="1"/>
</dbReference>
<accession>A0A5D4HBH9</accession>
<proteinExistence type="predicted"/>
<organism evidence="5 6">
    <name type="scientific">Sphingobacterium phlebotomi</name>
    <dbReference type="NCBI Taxonomy" id="2605433"/>
    <lineage>
        <taxon>Bacteria</taxon>
        <taxon>Pseudomonadati</taxon>
        <taxon>Bacteroidota</taxon>
        <taxon>Sphingobacteriia</taxon>
        <taxon>Sphingobacteriales</taxon>
        <taxon>Sphingobacteriaceae</taxon>
        <taxon>Sphingobacterium</taxon>
    </lineage>
</organism>
<dbReference type="Proteomes" id="UP000322362">
    <property type="component" value="Unassembled WGS sequence"/>
</dbReference>
<dbReference type="SUPFAM" id="SSF46689">
    <property type="entry name" value="Homeodomain-like"/>
    <property type="match status" value="2"/>
</dbReference>
<gene>
    <name evidence="5" type="ORF">FXV77_09630</name>
</gene>
<keyword evidence="6" id="KW-1185">Reference proteome</keyword>
<dbReference type="EMBL" id="VTAV01000005">
    <property type="protein sequence ID" value="TYR36170.1"/>
    <property type="molecule type" value="Genomic_DNA"/>
</dbReference>
<evidence type="ECO:0000256" key="1">
    <source>
        <dbReference type="ARBA" id="ARBA00023015"/>
    </source>
</evidence>
<dbReference type="SMART" id="SM00342">
    <property type="entry name" value="HTH_ARAC"/>
    <property type="match status" value="1"/>
</dbReference>